<name>A0ACB8TXE2_9APHY</name>
<gene>
    <name evidence="1" type="ORF">BDY19DRAFT_995688</name>
</gene>
<reference evidence="1" key="1">
    <citation type="journal article" date="2021" name="Environ. Microbiol.">
        <title>Gene family expansions and transcriptome signatures uncover fungal adaptations to wood decay.</title>
        <authorList>
            <person name="Hage H."/>
            <person name="Miyauchi S."/>
            <person name="Viragh M."/>
            <person name="Drula E."/>
            <person name="Min B."/>
            <person name="Chaduli D."/>
            <person name="Navarro D."/>
            <person name="Favel A."/>
            <person name="Norest M."/>
            <person name="Lesage-Meessen L."/>
            <person name="Balint B."/>
            <person name="Merenyi Z."/>
            <person name="de Eugenio L."/>
            <person name="Morin E."/>
            <person name="Martinez A.T."/>
            <person name="Baldrian P."/>
            <person name="Stursova M."/>
            <person name="Martinez M.J."/>
            <person name="Novotny C."/>
            <person name="Magnuson J.K."/>
            <person name="Spatafora J.W."/>
            <person name="Maurice S."/>
            <person name="Pangilinan J."/>
            <person name="Andreopoulos W."/>
            <person name="LaButti K."/>
            <person name="Hundley H."/>
            <person name="Na H."/>
            <person name="Kuo A."/>
            <person name="Barry K."/>
            <person name="Lipzen A."/>
            <person name="Henrissat B."/>
            <person name="Riley R."/>
            <person name="Ahrendt S."/>
            <person name="Nagy L.G."/>
            <person name="Grigoriev I.V."/>
            <person name="Martin F."/>
            <person name="Rosso M.N."/>
        </authorList>
    </citation>
    <scope>NUCLEOTIDE SEQUENCE</scope>
    <source>
        <strain evidence="1">CBS 384.51</strain>
    </source>
</reference>
<accession>A0ACB8TXE2</accession>
<dbReference type="EMBL" id="MU274922">
    <property type="protein sequence ID" value="KAI0086680.1"/>
    <property type="molecule type" value="Genomic_DNA"/>
</dbReference>
<organism evidence="1 2">
    <name type="scientific">Irpex rosettiformis</name>
    <dbReference type="NCBI Taxonomy" id="378272"/>
    <lineage>
        <taxon>Eukaryota</taxon>
        <taxon>Fungi</taxon>
        <taxon>Dikarya</taxon>
        <taxon>Basidiomycota</taxon>
        <taxon>Agaricomycotina</taxon>
        <taxon>Agaricomycetes</taxon>
        <taxon>Polyporales</taxon>
        <taxon>Irpicaceae</taxon>
        <taxon>Irpex</taxon>
    </lineage>
</organism>
<comment type="caution">
    <text evidence="1">The sequence shown here is derived from an EMBL/GenBank/DDBJ whole genome shotgun (WGS) entry which is preliminary data.</text>
</comment>
<keyword evidence="2" id="KW-1185">Reference proteome</keyword>
<sequence length="433" mass="48683">MSSNKRTAAHLDQSVPNKAAKSAKLFPIFTKQPAAQEVEKTAFCWITPAIGPNKSCLHGVHLEPKATNRIAAFDLDGCLVESSFVKGRNVKCDKDKAPSFTWWRPGVPKKLKQIYGEGYSIIIVTNQNLRGKNATSNWKKKIPAIAASIPNVPFHIYAAIEKDGYRKPMPGMWYEIQRLFEEQGVSIDLDRSFFVGDAAGRKGDHSSSDRKWALNVGIPFSTPEEYFLGLKSAEYTLPGFDVTSLAQNVPPIMPTSTPLIPEPPTTEVVLFVGYPAMGKSTFYTRNFQSAGYVHVNQDALRTKEKCVKAVEEALEDGKSCVVDNTNRDKATRKLYIQLARKFNVPVRCIHFNGSIDLAWHNNLYRAFNLPDDVASKTPKRELLGYMAFTSFRNAYQAPTLDEGLSEIKQVNFIFEGSEEERRRWSMWLQIEGK</sequence>
<protein>
    <submittedName>
        <fullName evidence="1">PNK3P-domain-containing protein</fullName>
    </submittedName>
</protein>
<evidence type="ECO:0000313" key="2">
    <source>
        <dbReference type="Proteomes" id="UP001055072"/>
    </source>
</evidence>
<proteinExistence type="predicted"/>
<evidence type="ECO:0000313" key="1">
    <source>
        <dbReference type="EMBL" id="KAI0086680.1"/>
    </source>
</evidence>
<dbReference type="Proteomes" id="UP001055072">
    <property type="component" value="Unassembled WGS sequence"/>
</dbReference>